<gene>
    <name evidence="1" type="ORF">SAMN04488036_109121</name>
</gene>
<dbReference type="Proteomes" id="UP000198851">
    <property type="component" value="Unassembled WGS sequence"/>
</dbReference>
<dbReference type="EMBL" id="FOSZ01000009">
    <property type="protein sequence ID" value="SFL32062.1"/>
    <property type="molecule type" value="Genomic_DNA"/>
</dbReference>
<dbReference type="Pfam" id="PF11294">
    <property type="entry name" value="DUF3095"/>
    <property type="match status" value="1"/>
</dbReference>
<dbReference type="AlphaFoldDB" id="A0A1I4GPR8"/>
<organism evidence="1 2">
    <name type="scientific">Shimia haliotis</name>
    <dbReference type="NCBI Taxonomy" id="1280847"/>
    <lineage>
        <taxon>Bacteria</taxon>
        <taxon>Pseudomonadati</taxon>
        <taxon>Pseudomonadota</taxon>
        <taxon>Alphaproteobacteria</taxon>
        <taxon>Rhodobacterales</taxon>
        <taxon>Roseobacteraceae</taxon>
    </lineage>
</organism>
<evidence type="ECO:0000313" key="2">
    <source>
        <dbReference type="Proteomes" id="UP000198851"/>
    </source>
</evidence>
<evidence type="ECO:0000313" key="1">
    <source>
        <dbReference type="EMBL" id="SFL32062.1"/>
    </source>
</evidence>
<sequence>MFLKHSTQGYYANLPRTDDFDSLTDPKRYVPLPDDWVVGVADIVGSTDEITRGRYKIVNTVGAAVISAQINAANGAPLPFVFGGDGAGFAVWPTQRLAAERALDAVRRWAREEFGIELRVAMTRVCDVRAAGRDVRVARYAPNDEVDYAMFSGGGLAWAEEEMKAGKLSVPEGVAGDTPPDLAGLSCRWSNVKSERGAILSLVIEPQDGVPEECFGKIAEAVVAASGADPRGLHPVPRSGPSAQFPPPGMTIEARVRQTGPYLVRLGALLVENALIWALMKTRGIGNFDTKVYRAEVAQNADFRKFDDGLKMTLDCDAQTQSRIEGILRKAKAAGMVRFGMHAQSEAMMTCLVPSATQSNHMHFVDGAAGGYAQAAARL</sequence>
<name>A0A1I4GPR8_9RHOB</name>
<evidence type="ECO:0008006" key="3">
    <source>
        <dbReference type="Google" id="ProtNLM"/>
    </source>
</evidence>
<keyword evidence="2" id="KW-1185">Reference proteome</keyword>
<dbReference type="STRING" id="1280847.SAMN04488036_109121"/>
<dbReference type="RefSeq" id="WP_093325617.1">
    <property type="nucleotide sequence ID" value="NZ_FOSZ01000009.1"/>
</dbReference>
<proteinExistence type="predicted"/>
<dbReference type="InterPro" id="IPR021445">
    <property type="entry name" value="DUF3095"/>
</dbReference>
<protein>
    <recommendedName>
        <fullName evidence="3">Adenylate cyclase</fullName>
    </recommendedName>
</protein>
<reference evidence="2" key="1">
    <citation type="submission" date="2016-10" db="EMBL/GenBank/DDBJ databases">
        <authorList>
            <person name="Varghese N."/>
            <person name="Submissions S."/>
        </authorList>
    </citation>
    <scope>NUCLEOTIDE SEQUENCE [LARGE SCALE GENOMIC DNA]</scope>
    <source>
        <strain evidence="2">DSM 28453</strain>
    </source>
</reference>
<dbReference type="OrthoDB" id="5342145at2"/>
<accession>A0A1I4GPR8</accession>